<evidence type="ECO:0008006" key="5">
    <source>
        <dbReference type="Google" id="ProtNLM"/>
    </source>
</evidence>
<sequence>MKLWVMTGEYAPVIIGGLGVVATNLTKYLAESVSDILVLAICRTPHIEIERQDNAKIIRFPRGSRYFLASKQKFAYSPIAGWLKKHGYERPDLIHIHSVEFTPLAAYYKKTYNVPVVYTCHSLVRLEKKSPLRERVAKRQERLLETSDRIVVPSEWEREQMEDIYPFARGKVEVIHNGVRIAEAAEVSSSSSKSEKRLLFVGRLIPSKGIEELLHAVALLRRKHPAISLDIVGTGSESYMDFLKTKAAKLGIARQVRWLGYMDPDKVQKLYKSYGAVVVPSRLESFGLVALEAMANGVPLVSTCSGGLSDFVNKDVAEIIPKVETVRIAAAVKRMWKKKDLTRLRVEEGLKTAANFEWAEISKQYQQLFSQIVAVNEVDESDRI</sequence>
<feature type="domain" description="Glycosyltransferase subfamily 4-like N-terminal" evidence="2">
    <location>
        <begin position="15"/>
        <end position="181"/>
    </location>
</feature>
<dbReference type="Gene3D" id="3.40.50.2000">
    <property type="entry name" value="Glycogen Phosphorylase B"/>
    <property type="match status" value="2"/>
</dbReference>
<gene>
    <name evidence="3" type="ORF">SD70_12325</name>
</gene>
<dbReference type="PANTHER" id="PTHR45947">
    <property type="entry name" value="SULFOQUINOVOSYL TRANSFERASE SQD2"/>
    <property type="match status" value="1"/>
</dbReference>
<dbReference type="InterPro" id="IPR028098">
    <property type="entry name" value="Glyco_trans_4-like_N"/>
</dbReference>
<evidence type="ECO:0000313" key="4">
    <source>
        <dbReference type="Proteomes" id="UP000031967"/>
    </source>
</evidence>
<evidence type="ECO:0000259" key="1">
    <source>
        <dbReference type="Pfam" id="PF00534"/>
    </source>
</evidence>
<evidence type="ECO:0000259" key="2">
    <source>
        <dbReference type="Pfam" id="PF13439"/>
    </source>
</evidence>
<comment type="caution">
    <text evidence="3">The sequence shown here is derived from an EMBL/GenBank/DDBJ whole genome shotgun (WGS) entry which is preliminary data.</text>
</comment>
<protein>
    <recommendedName>
        <fullName evidence="5">Glycosyltransferase family 1 protein</fullName>
    </recommendedName>
</protein>
<name>A0ABR5AJ08_9BACL</name>
<dbReference type="Pfam" id="PF00534">
    <property type="entry name" value="Glycos_transf_1"/>
    <property type="match status" value="1"/>
</dbReference>
<dbReference type="Pfam" id="PF13439">
    <property type="entry name" value="Glyco_transf_4"/>
    <property type="match status" value="1"/>
</dbReference>
<dbReference type="PANTHER" id="PTHR45947:SF3">
    <property type="entry name" value="SULFOQUINOVOSYL TRANSFERASE SQD2"/>
    <property type="match status" value="1"/>
</dbReference>
<dbReference type="RefSeq" id="WP_041047873.1">
    <property type="nucleotide sequence ID" value="NZ_JXAK01000019.1"/>
</dbReference>
<dbReference type="InterPro" id="IPR001296">
    <property type="entry name" value="Glyco_trans_1"/>
</dbReference>
<dbReference type="EMBL" id="JXAK01000019">
    <property type="protein sequence ID" value="KIL40540.1"/>
    <property type="molecule type" value="Genomic_DNA"/>
</dbReference>
<proteinExistence type="predicted"/>
<evidence type="ECO:0000313" key="3">
    <source>
        <dbReference type="EMBL" id="KIL40540.1"/>
    </source>
</evidence>
<dbReference type="InterPro" id="IPR050194">
    <property type="entry name" value="Glycosyltransferase_grp1"/>
</dbReference>
<organism evidence="3 4">
    <name type="scientific">Gordoniibacillus kamchatkensis</name>
    <dbReference type="NCBI Taxonomy" id="1590651"/>
    <lineage>
        <taxon>Bacteria</taxon>
        <taxon>Bacillati</taxon>
        <taxon>Bacillota</taxon>
        <taxon>Bacilli</taxon>
        <taxon>Bacillales</taxon>
        <taxon>Paenibacillaceae</taxon>
        <taxon>Gordoniibacillus</taxon>
    </lineage>
</organism>
<feature type="domain" description="Glycosyl transferase family 1" evidence="1">
    <location>
        <begin position="189"/>
        <end position="340"/>
    </location>
</feature>
<reference evidence="3 4" key="1">
    <citation type="submission" date="2014-12" db="EMBL/GenBank/DDBJ databases">
        <title>Draft genome sequence of Paenibacillus kamchatkensis strain B-2647.</title>
        <authorList>
            <person name="Karlyshev A.V."/>
            <person name="Kudryashova E.B."/>
        </authorList>
    </citation>
    <scope>NUCLEOTIDE SEQUENCE [LARGE SCALE GENOMIC DNA]</scope>
    <source>
        <strain evidence="3 4">VKM B-2647</strain>
    </source>
</reference>
<dbReference type="Proteomes" id="UP000031967">
    <property type="component" value="Unassembled WGS sequence"/>
</dbReference>
<dbReference type="CDD" id="cd03801">
    <property type="entry name" value="GT4_PimA-like"/>
    <property type="match status" value="1"/>
</dbReference>
<keyword evidence="4" id="KW-1185">Reference proteome</keyword>
<dbReference type="SUPFAM" id="SSF53756">
    <property type="entry name" value="UDP-Glycosyltransferase/glycogen phosphorylase"/>
    <property type="match status" value="1"/>
</dbReference>
<accession>A0ABR5AJ08</accession>